<dbReference type="EMBL" id="JACTNZ010000006">
    <property type="protein sequence ID" value="KAG5544510.1"/>
    <property type="molecule type" value="Genomic_DNA"/>
</dbReference>
<protein>
    <submittedName>
        <fullName evidence="2">Uncharacterized protein</fullName>
    </submittedName>
</protein>
<name>A0AAV6JWI4_9ERIC</name>
<evidence type="ECO:0000313" key="3">
    <source>
        <dbReference type="Proteomes" id="UP000823749"/>
    </source>
</evidence>
<keyword evidence="1" id="KW-0812">Transmembrane</keyword>
<dbReference type="AlphaFoldDB" id="A0AAV6JWI4"/>
<sequence length="210" mass="23038">MVGIVSVGCARGVIQSLLDIDEYIFGHASPSSENVSRVKESLPGEQVQLCESYNARFTSGRSARPGAQAPGLPLVLASWGESPLTHVLLQPWESFPKALDVIIQIWQESPRSAQINHPDLASTDIIGMFSLLKGHDELQALVGLLGYWVNKEEVINDHPSLWGVVKKTCILEEHCGLAIDSTRPQGTVLPFFCAIVGLYFIVINVFWILC</sequence>
<keyword evidence="1" id="KW-1133">Transmembrane helix</keyword>
<reference evidence="2 3" key="1">
    <citation type="submission" date="2020-08" db="EMBL/GenBank/DDBJ databases">
        <title>Plant Genome Project.</title>
        <authorList>
            <person name="Zhang R.-G."/>
        </authorList>
    </citation>
    <scope>NUCLEOTIDE SEQUENCE [LARGE SCALE GENOMIC DNA]</scope>
    <source>
        <strain evidence="2">WSP0</strain>
        <tissue evidence="2">Leaf</tissue>
    </source>
</reference>
<evidence type="ECO:0000313" key="2">
    <source>
        <dbReference type="EMBL" id="KAG5544510.1"/>
    </source>
</evidence>
<gene>
    <name evidence="2" type="ORF">RHGRI_017061</name>
</gene>
<accession>A0AAV6JWI4</accession>
<proteinExistence type="predicted"/>
<dbReference type="Proteomes" id="UP000823749">
    <property type="component" value="Chromosome 6"/>
</dbReference>
<keyword evidence="1" id="KW-0472">Membrane</keyword>
<keyword evidence="3" id="KW-1185">Reference proteome</keyword>
<evidence type="ECO:0000256" key="1">
    <source>
        <dbReference type="SAM" id="Phobius"/>
    </source>
</evidence>
<feature type="transmembrane region" description="Helical" evidence="1">
    <location>
        <begin position="188"/>
        <end position="209"/>
    </location>
</feature>
<organism evidence="2 3">
    <name type="scientific">Rhododendron griersonianum</name>
    <dbReference type="NCBI Taxonomy" id="479676"/>
    <lineage>
        <taxon>Eukaryota</taxon>
        <taxon>Viridiplantae</taxon>
        <taxon>Streptophyta</taxon>
        <taxon>Embryophyta</taxon>
        <taxon>Tracheophyta</taxon>
        <taxon>Spermatophyta</taxon>
        <taxon>Magnoliopsida</taxon>
        <taxon>eudicotyledons</taxon>
        <taxon>Gunneridae</taxon>
        <taxon>Pentapetalae</taxon>
        <taxon>asterids</taxon>
        <taxon>Ericales</taxon>
        <taxon>Ericaceae</taxon>
        <taxon>Ericoideae</taxon>
        <taxon>Rhodoreae</taxon>
        <taxon>Rhododendron</taxon>
    </lineage>
</organism>
<comment type="caution">
    <text evidence="2">The sequence shown here is derived from an EMBL/GenBank/DDBJ whole genome shotgun (WGS) entry which is preliminary data.</text>
</comment>